<keyword evidence="1" id="KW-1133">Transmembrane helix</keyword>
<evidence type="ECO:0000313" key="2">
    <source>
        <dbReference type="EMBL" id="SSY80674.1"/>
    </source>
</evidence>
<dbReference type="STRING" id="1120980.GCA_000745955_00584"/>
<dbReference type="RefSeq" id="WP_084693462.1">
    <property type="nucleotide sequence ID" value="NZ_CP091519.2"/>
</dbReference>
<keyword evidence="1" id="KW-0812">Transmembrane</keyword>
<name>A0A376BWF0_9NEIS</name>
<evidence type="ECO:0000256" key="1">
    <source>
        <dbReference type="SAM" id="Phobius"/>
    </source>
</evidence>
<organism evidence="2 3">
    <name type="scientific">Alysiella crassa</name>
    <dbReference type="NCBI Taxonomy" id="153491"/>
    <lineage>
        <taxon>Bacteria</taxon>
        <taxon>Pseudomonadati</taxon>
        <taxon>Pseudomonadota</taxon>
        <taxon>Betaproteobacteria</taxon>
        <taxon>Neisseriales</taxon>
        <taxon>Neisseriaceae</taxon>
        <taxon>Alysiella</taxon>
    </lineage>
</organism>
<dbReference type="Proteomes" id="UP000254209">
    <property type="component" value="Unassembled WGS sequence"/>
</dbReference>
<accession>A0A376BWF0</accession>
<keyword evidence="1" id="KW-0472">Membrane</keyword>
<dbReference type="EMBL" id="UFSO01000003">
    <property type="protein sequence ID" value="SSY80674.1"/>
    <property type="molecule type" value="Genomic_DNA"/>
</dbReference>
<keyword evidence="3" id="KW-1185">Reference proteome</keyword>
<evidence type="ECO:0000313" key="3">
    <source>
        <dbReference type="Proteomes" id="UP000254209"/>
    </source>
</evidence>
<proteinExistence type="predicted"/>
<feature type="transmembrane region" description="Helical" evidence="1">
    <location>
        <begin position="6"/>
        <end position="24"/>
    </location>
</feature>
<reference evidence="2 3" key="1">
    <citation type="submission" date="2018-06" db="EMBL/GenBank/DDBJ databases">
        <authorList>
            <consortium name="Pathogen Informatics"/>
            <person name="Doyle S."/>
        </authorList>
    </citation>
    <scope>NUCLEOTIDE SEQUENCE [LARGE SCALE GENOMIC DNA]</scope>
    <source>
        <strain evidence="2 3">NCTC10283</strain>
    </source>
</reference>
<dbReference type="AlphaFoldDB" id="A0A376BWF0"/>
<gene>
    <name evidence="2" type="ORF">NCTC10283_02234</name>
</gene>
<protein>
    <submittedName>
        <fullName evidence="2">Virus attachment protein p12 family</fullName>
    </submittedName>
</protein>
<sequence>MGIQEWIVLGMVAVSVGFVLRKYVFKPKNKQGGKSCSSGGCGKCGGCG</sequence>